<keyword evidence="2" id="KW-1133">Transmembrane helix</keyword>
<accession>A0ABW2NQ58</accession>
<dbReference type="NCBIfam" id="TIGR04087">
    <property type="entry name" value="YqxM_for_SipW"/>
    <property type="match status" value="1"/>
</dbReference>
<reference evidence="4" key="1">
    <citation type="journal article" date="2019" name="Int. J. Syst. Evol. Microbiol.">
        <title>The Global Catalogue of Microorganisms (GCM) 10K type strain sequencing project: providing services to taxonomists for standard genome sequencing and annotation.</title>
        <authorList>
            <consortium name="The Broad Institute Genomics Platform"/>
            <consortium name="The Broad Institute Genome Sequencing Center for Infectious Disease"/>
            <person name="Wu L."/>
            <person name="Ma J."/>
        </authorList>
    </citation>
    <scope>NUCLEOTIDE SEQUENCE [LARGE SCALE GENOMIC DNA]</scope>
    <source>
        <strain evidence="4">NBRC 106396</strain>
    </source>
</reference>
<keyword evidence="2" id="KW-0812">Transmembrane</keyword>
<feature type="transmembrane region" description="Helical" evidence="2">
    <location>
        <begin position="24"/>
        <end position="43"/>
    </location>
</feature>
<feature type="compositionally biased region" description="Pro residues" evidence="1">
    <location>
        <begin position="191"/>
        <end position="210"/>
    </location>
</feature>
<dbReference type="InterPro" id="IPR023848">
    <property type="entry name" value="TasA"/>
</dbReference>
<feature type="region of interest" description="Disordered" evidence="1">
    <location>
        <begin position="178"/>
        <end position="263"/>
    </location>
</feature>
<organism evidence="3 4">
    <name type="scientific">Fictibacillus iocasae</name>
    <dbReference type="NCBI Taxonomy" id="2715437"/>
    <lineage>
        <taxon>Bacteria</taxon>
        <taxon>Bacillati</taxon>
        <taxon>Bacillota</taxon>
        <taxon>Bacilli</taxon>
        <taxon>Bacillales</taxon>
        <taxon>Fictibacillaceae</taxon>
        <taxon>Fictibacillus</taxon>
    </lineage>
</organism>
<name>A0ABW2NQ58_9BACL</name>
<dbReference type="InterPro" id="IPR023833">
    <property type="entry name" value="Signal_pept_SipW-depend-type"/>
</dbReference>
<sequence length="263" mass="28898">MDPLRWEGTKIRSKRLRKFRNKHYLYISTMKIGVIFYSLSITLTNLTGSTNAYFNDTKTVTGSIEAGVWEEEKPPQNEGWDKSSLQFGNVSVDKCTSISAEIQNRGNDMKGSVTYEVWFALKGNPKDGQKLAEGVIEALKEKASSTLSFEPQENGIYKFKAYQRSGHPGKGELWSEQLSVTECTESSKMEPAPPAPEVPSEPETPSPAPEEPAKPAVPADPPPSDPPAEGTEKPVDPEPADPEQPSENSAGDQQPNERISNSE</sequence>
<dbReference type="Proteomes" id="UP001596549">
    <property type="component" value="Unassembled WGS sequence"/>
</dbReference>
<keyword evidence="4" id="KW-1185">Reference proteome</keyword>
<gene>
    <name evidence="3" type="primary">tapA</name>
    <name evidence="3" type="ORF">ACFQPF_07055</name>
</gene>
<dbReference type="NCBIfam" id="TIGR04088">
    <property type="entry name" value="cognate_SipW"/>
    <property type="match status" value="1"/>
</dbReference>
<evidence type="ECO:0000256" key="2">
    <source>
        <dbReference type="SAM" id="Phobius"/>
    </source>
</evidence>
<feature type="compositionally biased region" description="Polar residues" evidence="1">
    <location>
        <begin position="245"/>
        <end position="263"/>
    </location>
</feature>
<dbReference type="RefSeq" id="WP_379748473.1">
    <property type="nucleotide sequence ID" value="NZ_JBHTCP010000013.1"/>
</dbReference>
<evidence type="ECO:0000313" key="4">
    <source>
        <dbReference type="Proteomes" id="UP001596549"/>
    </source>
</evidence>
<dbReference type="EMBL" id="JBHTCP010000013">
    <property type="protein sequence ID" value="MFC7371429.1"/>
    <property type="molecule type" value="Genomic_DNA"/>
</dbReference>
<comment type="caution">
    <text evidence="3">The sequence shown here is derived from an EMBL/GenBank/DDBJ whole genome shotgun (WGS) entry which is preliminary data.</text>
</comment>
<evidence type="ECO:0000256" key="1">
    <source>
        <dbReference type="SAM" id="MobiDB-lite"/>
    </source>
</evidence>
<evidence type="ECO:0000313" key="3">
    <source>
        <dbReference type="EMBL" id="MFC7371429.1"/>
    </source>
</evidence>
<protein>
    <submittedName>
        <fullName evidence="3">Amyloid fiber anchoring/assembly protein TapA</fullName>
    </submittedName>
</protein>
<proteinExistence type="predicted"/>
<keyword evidence="2" id="KW-0472">Membrane</keyword>